<gene>
    <name evidence="1" type="ORF">B0T23DRAFT_368631</name>
</gene>
<dbReference type="Proteomes" id="UP001285908">
    <property type="component" value="Unassembled WGS sequence"/>
</dbReference>
<keyword evidence="2" id="KW-1185">Reference proteome</keyword>
<proteinExistence type="predicted"/>
<dbReference type="RefSeq" id="XP_062696453.1">
    <property type="nucleotide sequence ID" value="XM_062836460.1"/>
</dbReference>
<dbReference type="AlphaFoldDB" id="A0AAJ0MV12"/>
<evidence type="ECO:0000313" key="1">
    <source>
        <dbReference type="EMBL" id="KAK3498820.1"/>
    </source>
</evidence>
<comment type="caution">
    <text evidence="1">The sequence shown here is derived from an EMBL/GenBank/DDBJ whole genome shotgun (WGS) entry which is preliminary data.</text>
</comment>
<organism evidence="1 2">
    <name type="scientific">Neurospora hispaniola</name>
    <dbReference type="NCBI Taxonomy" id="588809"/>
    <lineage>
        <taxon>Eukaryota</taxon>
        <taxon>Fungi</taxon>
        <taxon>Dikarya</taxon>
        <taxon>Ascomycota</taxon>
        <taxon>Pezizomycotina</taxon>
        <taxon>Sordariomycetes</taxon>
        <taxon>Sordariomycetidae</taxon>
        <taxon>Sordariales</taxon>
        <taxon>Sordariaceae</taxon>
        <taxon>Neurospora</taxon>
    </lineage>
</organism>
<evidence type="ECO:0000313" key="2">
    <source>
        <dbReference type="Proteomes" id="UP001285908"/>
    </source>
</evidence>
<sequence>MRMRNSIHDVINNQDAVSERSGAKEWELVRLTFNPVIRASAWPSSSIGRSSPSFSAAGLAGVGLRYLTDGMMGTWADCVQRTGNTKKTWAARECGHISNGKSSNCLYGKPSSVLDSQWQSDDDDGLLKGYVWRMERLFKFRVLAFENRMLKQSVSQSIGSFQSHHIILPGLTGPDVPHVTHVDAGYRGSNLPSLAALRDFQLRHIRLCLFTGFCTPSIQFLARYLQHHDSHETRGFGGERTSLLLSVRTNTVL</sequence>
<dbReference type="EMBL" id="JAULSX010000001">
    <property type="protein sequence ID" value="KAK3498820.1"/>
    <property type="molecule type" value="Genomic_DNA"/>
</dbReference>
<name>A0AAJ0MV12_9PEZI</name>
<accession>A0AAJ0MV12</accession>
<reference evidence="1 2" key="1">
    <citation type="journal article" date="2023" name="Mol. Phylogenet. Evol.">
        <title>Genome-scale phylogeny and comparative genomics of the fungal order Sordariales.</title>
        <authorList>
            <person name="Hensen N."/>
            <person name="Bonometti L."/>
            <person name="Westerberg I."/>
            <person name="Brannstrom I.O."/>
            <person name="Guillou S."/>
            <person name="Cros-Aarteil S."/>
            <person name="Calhoun S."/>
            <person name="Haridas S."/>
            <person name="Kuo A."/>
            <person name="Mondo S."/>
            <person name="Pangilinan J."/>
            <person name="Riley R."/>
            <person name="LaButti K."/>
            <person name="Andreopoulos B."/>
            <person name="Lipzen A."/>
            <person name="Chen C."/>
            <person name="Yan M."/>
            <person name="Daum C."/>
            <person name="Ng V."/>
            <person name="Clum A."/>
            <person name="Steindorff A."/>
            <person name="Ohm R.A."/>
            <person name="Martin F."/>
            <person name="Silar P."/>
            <person name="Natvig D.O."/>
            <person name="Lalanne C."/>
            <person name="Gautier V."/>
            <person name="Ament-Velasquez S.L."/>
            <person name="Kruys A."/>
            <person name="Hutchinson M.I."/>
            <person name="Powell A.J."/>
            <person name="Barry K."/>
            <person name="Miller A.N."/>
            <person name="Grigoriev I.V."/>
            <person name="Debuchy R."/>
            <person name="Gladieux P."/>
            <person name="Hiltunen Thoren M."/>
            <person name="Johannesson H."/>
        </authorList>
    </citation>
    <scope>NUCLEOTIDE SEQUENCE [LARGE SCALE GENOMIC DNA]</scope>
    <source>
        <strain evidence="1 2">FGSC 10403</strain>
    </source>
</reference>
<dbReference type="GeneID" id="87874082"/>
<protein>
    <submittedName>
        <fullName evidence="1">Uncharacterized protein</fullName>
    </submittedName>
</protein>